<feature type="compositionally biased region" description="Basic residues" evidence="1">
    <location>
        <begin position="33"/>
        <end position="59"/>
    </location>
</feature>
<reference evidence="3" key="1">
    <citation type="journal article" date="2017" name="Nat. Commun.">
        <title>The North American bullfrog draft genome provides insight into hormonal regulation of long noncoding RNA.</title>
        <authorList>
            <person name="Hammond S.A."/>
            <person name="Warren R.L."/>
            <person name="Vandervalk B.P."/>
            <person name="Kucuk E."/>
            <person name="Khan H."/>
            <person name="Gibb E.A."/>
            <person name="Pandoh P."/>
            <person name="Kirk H."/>
            <person name="Zhao Y."/>
            <person name="Jones M."/>
            <person name="Mungall A.J."/>
            <person name="Coope R."/>
            <person name="Pleasance S."/>
            <person name="Moore R.A."/>
            <person name="Holt R.A."/>
            <person name="Round J.M."/>
            <person name="Ohora S."/>
            <person name="Walle B.V."/>
            <person name="Veldhoen N."/>
            <person name="Helbing C.C."/>
            <person name="Birol I."/>
        </authorList>
    </citation>
    <scope>NUCLEOTIDE SEQUENCE [LARGE SCALE GENOMIC DNA]</scope>
</reference>
<keyword evidence="3" id="KW-1185">Reference proteome</keyword>
<name>A0A2G9S7Z2_AQUCT</name>
<protein>
    <submittedName>
        <fullName evidence="2">Uncharacterized protein</fullName>
    </submittedName>
</protein>
<accession>A0A2G9S7Z2</accession>
<evidence type="ECO:0000256" key="1">
    <source>
        <dbReference type="SAM" id="MobiDB-lite"/>
    </source>
</evidence>
<dbReference type="AlphaFoldDB" id="A0A2G9S7Z2"/>
<proteinExistence type="predicted"/>
<dbReference type="EMBL" id="KV926746">
    <property type="protein sequence ID" value="PIO36299.1"/>
    <property type="molecule type" value="Genomic_DNA"/>
</dbReference>
<dbReference type="Proteomes" id="UP000228934">
    <property type="component" value="Unassembled WGS sequence"/>
</dbReference>
<evidence type="ECO:0000313" key="2">
    <source>
        <dbReference type="EMBL" id="PIO36299.1"/>
    </source>
</evidence>
<sequence length="89" mass="10709">MFHIPVSAIKYPCAKYTYFFLHRREDSEDTTHQRRPWTPHLRKKGKSPKPNQRRRRKTLWKLSPQQVIVVLWKRNVTSPVKVPRSSSGR</sequence>
<organism evidence="2 3">
    <name type="scientific">Aquarana catesbeiana</name>
    <name type="common">American bullfrog</name>
    <name type="synonym">Rana catesbeiana</name>
    <dbReference type="NCBI Taxonomy" id="8400"/>
    <lineage>
        <taxon>Eukaryota</taxon>
        <taxon>Metazoa</taxon>
        <taxon>Chordata</taxon>
        <taxon>Craniata</taxon>
        <taxon>Vertebrata</taxon>
        <taxon>Euteleostomi</taxon>
        <taxon>Amphibia</taxon>
        <taxon>Batrachia</taxon>
        <taxon>Anura</taxon>
        <taxon>Neobatrachia</taxon>
        <taxon>Ranoidea</taxon>
        <taxon>Ranidae</taxon>
        <taxon>Aquarana</taxon>
    </lineage>
</organism>
<feature type="region of interest" description="Disordered" evidence="1">
    <location>
        <begin position="26"/>
        <end position="59"/>
    </location>
</feature>
<evidence type="ECO:0000313" key="3">
    <source>
        <dbReference type="Proteomes" id="UP000228934"/>
    </source>
</evidence>
<gene>
    <name evidence="2" type="ORF">AB205_0007710</name>
</gene>